<keyword evidence="3" id="KW-1185">Reference proteome</keyword>
<dbReference type="Proteomes" id="UP000469125">
    <property type="component" value="Unassembled WGS sequence"/>
</dbReference>
<accession>A0A6N8FIP5</accession>
<dbReference type="InterPro" id="IPR007630">
    <property type="entry name" value="RNA_pol_sigma70_r4"/>
</dbReference>
<dbReference type="Pfam" id="PF08722">
    <property type="entry name" value="Tn7_TnsA-like_N"/>
    <property type="match status" value="1"/>
</dbReference>
<organism evidence="2 3">
    <name type="scientific">Ornithinibacillus caprae</name>
    <dbReference type="NCBI Taxonomy" id="2678566"/>
    <lineage>
        <taxon>Bacteria</taxon>
        <taxon>Bacillati</taxon>
        <taxon>Bacillota</taxon>
        <taxon>Bacilli</taxon>
        <taxon>Bacillales</taxon>
        <taxon>Bacillaceae</taxon>
        <taxon>Ornithinibacillus</taxon>
    </lineage>
</organism>
<evidence type="ECO:0000313" key="3">
    <source>
        <dbReference type="Proteomes" id="UP000469125"/>
    </source>
</evidence>
<evidence type="ECO:0000313" key="2">
    <source>
        <dbReference type="EMBL" id="MUK89303.1"/>
    </source>
</evidence>
<dbReference type="EMBL" id="WOCA01000010">
    <property type="protein sequence ID" value="MUK89303.1"/>
    <property type="molecule type" value="Genomic_DNA"/>
</dbReference>
<evidence type="ECO:0000259" key="1">
    <source>
        <dbReference type="PROSITE" id="PS00716"/>
    </source>
</evidence>
<dbReference type="CDD" id="cd06171">
    <property type="entry name" value="Sigma70_r4"/>
    <property type="match status" value="1"/>
</dbReference>
<dbReference type="InterPro" id="IPR050239">
    <property type="entry name" value="Sigma-70_RNA_pol_init_factors"/>
</dbReference>
<dbReference type="AlphaFoldDB" id="A0A6N8FIP5"/>
<dbReference type="SUPFAM" id="SSF88659">
    <property type="entry name" value="Sigma3 and sigma4 domains of RNA polymerase sigma factors"/>
    <property type="match status" value="1"/>
</dbReference>
<reference evidence="2 3" key="1">
    <citation type="submission" date="2019-11" db="EMBL/GenBank/DDBJ databases">
        <authorList>
            <person name="Li X."/>
        </authorList>
    </citation>
    <scope>NUCLEOTIDE SEQUENCE [LARGE SCALE GENOMIC DNA]</scope>
    <source>
        <strain evidence="2 3">L9</strain>
    </source>
</reference>
<dbReference type="PANTHER" id="PTHR30603">
    <property type="entry name" value="RNA POLYMERASE SIGMA FACTOR RPO"/>
    <property type="match status" value="1"/>
</dbReference>
<gene>
    <name evidence="2" type="ORF">GMD78_13070</name>
</gene>
<dbReference type="PROSITE" id="PS00716">
    <property type="entry name" value="SIGMA70_2"/>
    <property type="match status" value="1"/>
</dbReference>
<comment type="caution">
    <text evidence="2">The sequence shown here is derived from an EMBL/GenBank/DDBJ whole genome shotgun (WGS) entry which is preliminary data.</text>
</comment>
<protein>
    <recommendedName>
        <fullName evidence="1">RNA polymerase sigma-70 domain-containing protein</fullName>
    </recommendedName>
</protein>
<dbReference type="InterPro" id="IPR013324">
    <property type="entry name" value="RNA_pol_sigma_r3/r4-like"/>
</dbReference>
<dbReference type="PANTHER" id="PTHR30603:SF60">
    <property type="entry name" value="RNA POLYMERASE SIGMA FACTOR RPOD"/>
    <property type="match status" value="1"/>
</dbReference>
<dbReference type="InterPro" id="IPR036388">
    <property type="entry name" value="WH-like_DNA-bd_sf"/>
</dbReference>
<dbReference type="InterPro" id="IPR000943">
    <property type="entry name" value="RNA_pol_sigma70"/>
</dbReference>
<dbReference type="InterPro" id="IPR014833">
    <property type="entry name" value="TnsA_N"/>
</dbReference>
<dbReference type="RefSeq" id="WP_155669276.1">
    <property type="nucleotide sequence ID" value="NZ_WOCA01000010.1"/>
</dbReference>
<dbReference type="PRINTS" id="PR00046">
    <property type="entry name" value="SIGMA70FCT"/>
</dbReference>
<dbReference type="Pfam" id="PF04545">
    <property type="entry name" value="Sigma70_r4"/>
    <property type="match status" value="1"/>
</dbReference>
<dbReference type="GO" id="GO:0003700">
    <property type="term" value="F:DNA-binding transcription factor activity"/>
    <property type="evidence" value="ECO:0007669"/>
    <property type="project" value="InterPro"/>
</dbReference>
<proteinExistence type="predicted"/>
<dbReference type="Gene3D" id="1.10.10.10">
    <property type="entry name" value="Winged helix-like DNA-binding domain superfamily/Winged helix DNA-binding domain"/>
    <property type="match status" value="1"/>
</dbReference>
<dbReference type="GO" id="GO:0006352">
    <property type="term" value="P:DNA-templated transcription initiation"/>
    <property type="evidence" value="ECO:0007669"/>
    <property type="project" value="InterPro"/>
</dbReference>
<feature type="domain" description="RNA polymerase sigma-70" evidence="1">
    <location>
        <begin position="53"/>
        <end position="79"/>
    </location>
</feature>
<name>A0A6N8FIP5_9BACI</name>
<sequence length="588" mass="69043">MDHQTIASLIQIEDNVEDIFDYYLSEAIRSTLTDRSYEIVSTRLGITDGQPLTLEEIGDRFGVTRERIRQIESKSFQELSKLFKKESTIALKNLRSLLSIWITPNQEANPINIASLLLRMNKPHYLNLFVSLFYSSSEYKQKTKEVRSVFRQALIEQNNLNKSNETQKQIFDRLFNDVAWPETISKIDPDEFKLIEPKRLVNRDNNAITGQFFSNKNERTIEYESNIEYKFCMYLESLKDVKGYVQQPVKISYKINEFHRFYYPDFLVLFEDGRCVLVEIKARSQMMLYHNIIKYIALQRYCINKGFGYLIGENYSSINRLIYYNIDNAKLEAIKSKVYRNRINWSQFRTIREELSLTVTETNALILHSDLKLLTVPYSISKSNVSFQKFIKLHKDMTNNFHDIEGKGPVTSPNKSMKINKESVAKKNQLRGRPLNDYTRWTKKEEEILINNFKNGMTIDQLSSFHRRGEKGIRKRLIKHNLLTSNKDNVYSTVNGKIYNSIELINKLKEVNKYKSEIAYNSSQKKIIDRKNKLGLPINSHIKWTIEEEELLIKRFNENLSIKEIAELHARNPGGIRARLKKLGLIKD</sequence>